<reference evidence="1 2" key="1">
    <citation type="submission" date="2006-02" db="EMBL/GenBank/DDBJ databases">
        <authorList>
            <person name="Pinhassi J."/>
            <person name="Pedros-Alio C."/>
            <person name="Ferriera S."/>
            <person name="Johnson J."/>
            <person name="Kravitz S."/>
            <person name="Halpern A."/>
            <person name="Remington K."/>
            <person name="Beeson K."/>
            <person name="Tran B."/>
            <person name="Rogers Y.-H."/>
            <person name="Friedman R."/>
            <person name="Venter J.C."/>
        </authorList>
    </citation>
    <scope>NUCLEOTIDE SEQUENCE [LARGE SCALE GENOMIC DNA]</scope>
    <source>
        <strain evidence="1 2">MED92</strain>
    </source>
</reference>
<dbReference type="Proteomes" id="UP000002171">
    <property type="component" value="Unassembled WGS sequence"/>
</dbReference>
<keyword evidence="2" id="KW-1185">Reference proteome</keyword>
<evidence type="ECO:0000313" key="2">
    <source>
        <dbReference type="Proteomes" id="UP000002171"/>
    </source>
</evidence>
<name>A0A7U8C5E1_NEPCE</name>
<protein>
    <submittedName>
        <fullName evidence="1">Uncharacterized protein</fullName>
    </submittedName>
</protein>
<dbReference type="EMBL" id="AAOW01000018">
    <property type="protein sequence ID" value="EAR60410.1"/>
    <property type="molecule type" value="Genomic_DNA"/>
</dbReference>
<proteinExistence type="predicted"/>
<accession>A0A7U8C5E1</accession>
<sequence>MLFIASKKALSVYRALFLRIKAAIYDVTHTSIPVSELKLQIPGNFSSLP</sequence>
<organism evidence="1 2">
    <name type="scientific">Neptuniibacter caesariensis</name>
    <dbReference type="NCBI Taxonomy" id="207954"/>
    <lineage>
        <taxon>Bacteria</taxon>
        <taxon>Pseudomonadati</taxon>
        <taxon>Pseudomonadota</taxon>
        <taxon>Gammaproteobacteria</taxon>
        <taxon>Oceanospirillales</taxon>
        <taxon>Oceanospirillaceae</taxon>
        <taxon>Neptuniibacter</taxon>
    </lineage>
</organism>
<evidence type="ECO:0000313" key="1">
    <source>
        <dbReference type="EMBL" id="EAR60410.1"/>
    </source>
</evidence>
<comment type="caution">
    <text evidence="1">The sequence shown here is derived from an EMBL/GenBank/DDBJ whole genome shotgun (WGS) entry which is preliminary data.</text>
</comment>
<gene>
    <name evidence="1" type="ORF">MED92_01059</name>
</gene>
<dbReference type="AlphaFoldDB" id="A0A7U8C5E1"/>